<dbReference type="OrthoDB" id="529131at2"/>
<evidence type="ECO:0000259" key="5">
    <source>
        <dbReference type="Pfam" id="PF13439"/>
    </source>
</evidence>
<dbReference type="AlphaFoldDB" id="A0A844YEM4"/>
<comment type="caution">
    <text evidence="6">The sequence shown here is derived from an EMBL/GenBank/DDBJ whole genome shotgun (WGS) entry which is preliminary data.</text>
</comment>
<dbReference type="Pfam" id="PF00534">
    <property type="entry name" value="Glycos_transf_1"/>
    <property type="match status" value="1"/>
</dbReference>
<feature type="domain" description="Glycosyl transferase family 1" evidence="4">
    <location>
        <begin position="181"/>
        <end position="338"/>
    </location>
</feature>
<dbReference type="EMBL" id="WTYN01000001">
    <property type="protein sequence ID" value="MXO61809.1"/>
    <property type="molecule type" value="Genomic_DNA"/>
</dbReference>
<dbReference type="Pfam" id="PF13439">
    <property type="entry name" value="Glyco_transf_4"/>
    <property type="match status" value="1"/>
</dbReference>
<evidence type="ECO:0000259" key="4">
    <source>
        <dbReference type="Pfam" id="PF00534"/>
    </source>
</evidence>
<dbReference type="RefSeq" id="WP_160670763.1">
    <property type="nucleotide sequence ID" value="NZ_WTYN01000001.1"/>
</dbReference>
<accession>A0A844YEM4</accession>
<dbReference type="GO" id="GO:0016757">
    <property type="term" value="F:glycosyltransferase activity"/>
    <property type="evidence" value="ECO:0007669"/>
    <property type="project" value="UniProtKB-KW"/>
</dbReference>
<reference evidence="6 7" key="1">
    <citation type="submission" date="2019-12" db="EMBL/GenBank/DDBJ databases">
        <title>Genomic-based taxomic classification of the family Erythrobacteraceae.</title>
        <authorList>
            <person name="Xu L."/>
        </authorList>
    </citation>
    <scope>NUCLEOTIDE SEQUENCE [LARGE SCALE GENOMIC DNA]</scope>
    <source>
        <strain evidence="6 7">MCCC 1A09965</strain>
    </source>
</reference>
<keyword evidence="2" id="KW-0328">Glycosyltransferase</keyword>
<dbReference type="Gene3D" id="3.40.50.2000">
    <property type="entry name" value="Glycogen Phosphorylase B"/>
    <property type="match status" value="2"/>
</dbReference>
<protein>
    <submittedName>
        <fullName evidence="6">Glycosyltransferase</fullName>
    </submittedName>
</protein>
<proteinExistence type="inferred from homology"/>
<comment type="similarity">
    <text evidence="1">Belongs to the glycosyltransferase group 1 family. Glycosyltransferase 4 subfamily.</text>
</comment>
<evidence type="ECO:0000256" key="2">
    <source>
        <dbReference type="ARBA" id="ARBA00022676"/>
    </source>
</evidence>
<dbReference type="InterPro" id="IPR001296">
    <property type="entry name" value="Glyco_trans_1"/>
</dbReference>
<evidence type="ECO:0000313" key="6">
    <source>
        <dbReference type="EMBL" id="MXO61809.1"/>
    </source>
</evidence>
<keyword evidence="7" id="KW-1185">Reference proteome</keyword>
<keyword evidence="3 6" id="KW-0808">Transferase</keyword>
<organism evidence="6 7">
    <name type="scientific">Qipengyuania oceanensis</name>
    <dbReference type="NCBI Taxonomy" id="1463597"/>
    <lineage>
        <taxon>Bacteria</taxon>
        <taxon>Pseudomonadati</taxon>
        <taxon>Pseudomonadota</taxon>
        <taxon>Alphaproteobacteria</taxon>
        <taxon>Sphingomonadales</taxon>
        <taxon>Erythrobacteraceae</taxon>
        <taxon>Qipengyuania</taxon>
    </lineage>
</organism>
<dbReference type="PANTHER" id="PTHR12526">
    <property type="entry name" value="GLYCOSYLTRANSFERASE"/>
    <property type="match status" value="1"/>
</dbReference>
<dbReference type="SUPFAM" id="SSF53756">
    <property type="entry name" value="UDP-Glycosyltransferase/glycogen phosphorylase"/>
    <property type="match status" value="1"/>
</dbReference>
<dbReference type="InterPro" id="IPR028098">
    <property type="entry name" value="Glyco_trans_4-like_N"/>
</dbReference>
<feature type="domain" description="Glycosyltransferase subfamily 4-like N-terminal" evidence="5">
    <location>
        <begin position="22"/>
        <end position="163"/>
    </location>
</feature>
<name>A0A844YEM4_9SPHN</name>
<evidence type="ECO:0000256" key="1">
    <source>
        <dbReference type="ARBA" id="ARBA00009481"/>
    </source>
</evidence>
<dbReference type="Proteomes" id="UP000445582">
    <property type="component" value="Unassembled WGS sequence"/>
</dbReference>
<evidence type="ECO:0000256" key="3">
    <source>
        <dbReference type="ARBA" id="ARBA00022679"/>
    </source>
</evidence>
<dbReference type="PANTHER" id="PTHR12526:SF640">
    <property type="entry name" value="COLANIC ACID BIOSYNTHESIS GLYCOSYLTRANSFERASE WCAL-RELATED"/>
    <property type="match status" value="1"/>
</dbReference>
<evidence type="ECO:0000313" key="7">
    <source>
        <dbReference type="Proteomes" id="UP000445582"/>
    </source>
</evidence>
<sequence>MSDVRILYVINSMEGGGAASPLPAIMRALETAGAQVRLGALLRRNGKAIPPIERAGYHVHVRDGGEKDHFAAYRWIVAQAREIGATHVWTSLSRATLLGQLAGKRLGLPVVSWQHNAFLKLWNERLLRWNSGASRLWIADSEQVARLTEQRLDVAAADLVTWPIFFADPDAPQAAPWQNGETLRIGSLGRLHKAKGYDFLIDALAQLQAEGFVPPVPFQIAIAGEGGQEQALREQCERLGVTSVHFSGFTSDPRAFLAAQRLYLQPSRREGFCIAAHEAMQAGLPVLVSATGEMPHTVHDGEMGRVVPVGDVPALAAALRDLLSRPERLAALGAAARGRVLERYSQDRFDRIGAEIVERMRRMN</sequence>
<gene>
    <name evidence="6" type="ORF">GRI48_02175</name>
</gene>